<evidence type="ECO:0000313" key="1">
    <source>
        <dbReference type="EMBL" id="BAT90838.1"/>
    </source>
</evidence>
<organism evidence="1 2">
    <name type="scientific">Vigna angularis var. angularis</name>
    <dbReference type="NCBI Taxonomy" id="157739"/>
    <lineage>
        <taxon>Eukaryota</taxon>
        <taxon>Viridiplantae</taxon>
        <taxon>Streptophyta</taxon>
        <taxon>Embryophyta</taxon>
        <taxon>Tracheophyta</taxon>
        <taxon>Spermatophyta</taxon>
        <taxon>Magnoliopsida</taxon>
        <taxon>eudicotyledons</taxon>
        <taxon>Gunneridae</taxon>
        <taxon>Pentapetalae</taxon>
        <taxon>rosids</taxon>
        <taxon>fabids</taxon>
        <taxon>Fabales</taxon>
        <taxon>Fabaceae</taxon>
        <taxon>Papilionoideae</taxon>
        <taxon>50 kb inversion clade</taxon>
        <taxon>NPAAA clade</taxon>
        <taxon>indigoferoid/millettioid clade</taxon>
        <taxon>Phaseoleae</taxon>
        <taxon>Vigna</taxon>
    </lineage>
</organism>
<accession>A0A0S3SDA4</accession>
<dbReference type="Proteomes" id="UP000291084">
    <property type="component" value="Chromosome 6"/>
</dbReference>
<evidence type="ECO:0000313" key="2">
    <source>
        <dbReference type="Proteomes" id="UP000291084"/>
    </source>
</evidence>
<keyword evidence="2" id="KW-1185">Reference proteome</keyword>
<name>A0A0S3SDA4_PHAAN</name>
<sequence>MMQHLNLESEVLLSSPYSCCHTLSQGPCLHDVLLRRRKIIFTQFSFLQHLHTCHFLTCSLFICYYTNVF</sequence>
<dbReference type="EMBL" id="AP015039">
    <property type="protein sequence ID" value="BAT90838.1"/>
    <property type="molecule type" value="Genomic_DNA"/>
</dbReference>
<protein>
    <submittedName>
        <fullName evidence="1">Uncharacterized protein</fullName>
    </submittedName>
</protein>
<proteinExistence type="predicted"/>
<dbReference type="AlphaFoldDB" id="A0A0S3SDA4"/>
<reference evidence="1 2" key="1">
    <citation type="journal article" date="2015" name="Sci. Rep.">
        <title>The power of single molecule real-time sequencing technology in the de novo assembly of a eukaryotic genome.</title>
        <authorList>
            <person name="Sakai H."/>
            <person name="Naito K."/>
            <person name="Ogiso-Tanaka E."/>
            <person name="Takahashi Y."/>
            <person name="Iseki K."/>
            <person name="Muto C."/>
            <person name="Satou K."/>
            <person name="Teruya K."/>
            <person name="Shiroma A."/>
            <person name="Shimoji M."/>
            <person name="Hirano T."/>
            <person name="Itoh T."/>
            <person name="Kaga A."/>
            <person name="Tomooka N."/>
        </authorList>
    </citation>
    <scope>NUCLEOTIDE SEQUENCE [LARGE SCALE GENOMIC DNA]</scope>
    <source>
        <strain evidence="2">cv. Shumari</strain>
    </source>
</reference>
<gene>
    <name evidence="1" type="primary">Vigan.06G212700</name>
    <name evidence="1" type="ORF">VIGAN_06212700</name>
</gene>